<dbReference type="OrthoDB" id="1433435at2"/>
<name>A0A4U6BLT9_9BRAD</name>
<dbReference type="RefSeq" id="WP_046828193.1">
    <property type="nucleotide sequence ID" value="NZ_LBIA02000001.1"/>
</dbReference>
<gene>
    <name evidence="1" type="ORF">YH63_007175</name>
</gene>
<dbReference type="Proteomes" id="UP000034832">
    <property type="component" value="Unassembled WGS sequence"/>
</dbReference>
<dbReference type="EMBL" id="LBIA02000001">
    <property type="protein sequence ID" value="TKT71206.1"/>
    <property type="molecule type" value="Genomic_DNA"/>
</dbReference>
<dbReference type="STRING" id="211460.YH63_11765"/>
<accession>A0A4U6BLT9</accession>
<organism evidence="1 2">
    <name type="scientific">Afipia massiliensis</name>
    <dbReference type="NCBI Taxonomy" id="211460"/>
    <lineage>
        <taxon>Bacteria</taxon>
        <taxon>Pseudomonadati</taxon>
        <taxon>Pseudomonadota</taxon>
        <taxon>Alphaproteobacteria</taxon>
        <taxon>Hyphomicrobiales</taxon>
        <taxon>Nitrobacteraceae</taxon>
        <taxon>Afipia</taxon>
    </lineage>
</organism>
<comment type="caution">
    <text evidence="1">The sequence shown here is derived from an EMBL/GenBank/DDBJ whole genome shotgun (WGS) entry which is preliminary data.</text>
</comment>
<evidence type="ECO:0000313" key="1">
    <source>
        <dbReference type="EMBL" id="TKT71206.1"/>
    </source>
</evidence>
<evidence type="ECO:0000313" key="2">
    <source>
        <dbReference type="Proteomes" id="UP000034832"/>
    </source>
</evidence>
<proteinExistence type="predicted"/>
<reference evidence="1" key="1">
    <citation type="submission" date="2019-04" db="EMBL/GenBank/DDBJ databases">
        <title>Whole genome sequencing of cave bacteria.</title>
        <authorList>
            <person name="Gan H.M."/>
            <person name="Barton H."/>
            <person name="Savka M.A."/>
        </authorList>
    </citation>
    <scope>NUCLEOTIDE SEQUENCE [LARGE SCALE GENOMIC DNA]</scope>
    <source>
        <strain evidence="1">LC387</strain>
    </source>
</reference>
<keyword evidence="2" id="KW-1185">Reference proteome</keyword>
<dbReference type="AlphaFoldDB" id="A0A4U6BLT9"/>
<sequence length="310" mass="34074">MIRTESDTPPEQFEFDLAIAAVGYERRCRYSIKKYGIKGRVSLGLEFGFLTSHSYPDNRQFFLDEGFQLIVGMGAETSKRISDAIISYGPTDRPTTVFVDISSMSREMISHVLLGLQTALGQKSLVVSAAYAPSKFSGAYQSAPIRRDGPIVSKLAGWSSRPDYPLGVIFGLGCEPNLALGALQLLEPRKAWLFEPVGTDPNYDEAMRAANSGIGDIFDVTSFAYDITRPTMLRGRFEALLNAVESDFRLVVVPFGPKIFAWSTIFTVALGARPTIGVWAFSSKDQATPVDRDSEGDVVWHQTTIDCSVL</sequence>
<protein>
    <submittedName>
        <fullName evidence="1">Uncharacterized protein</fullName>
    </submittedName>
</protein>